<evidence type="ECO:0000256" key="1">
    <source>
        <dbReference type="ARBA" id="ARBA00010075"/>
    </source>
</evidence>
<dbReference type="EMBL" id="CM001487">
    <property type="protein sequence ID" value="EIM57835.1"/>
    <property type="molecule type" value="Genomic_DNA"/>
</dbReference>
<evidence type="ECO:0000256" key="3">
    <source>
        <dbReference type="ARBA" id="ARBA00023125"/>
    </source>
</evidence>
<dbReference type="PANTHER" id="PTHR33258">
    <property type="entry name" value="TRANSPOSASE INSL FOR INSERTION SEQUENCE ELEMENT IS186A-RELATED"/>
    <property type="match status" value="1"/>
</dbReference>
<name>I5AVL2_EUBC6</name>
<dbReference type="NCBIfam" id="NF033592">
    <property type="entry name" value="transpos_IS4_1"/>
    <property type="match status" value="1"/>
</dbReference>
<dbReference type="AlphaFoldDB" id="I5AVL2"/>
<dbReference type="SUPFAM" id="SSF53098">
    <property type="entry name" value="Ribonuclease H-like"/>
    <property type="match status" value="1"/>
</dbReference>
<dbReference type="InterPro" id="IPR047952">
    <property type="entry name" value="Transpos_IS4"/>
</dbReference>
<gene>
    <name evidence="6" type="ORF">EubceDRAFT1_2074</name>
</gene>
<accession>I5AVL2</accession>
<evidence type="ECO:0000256" key="4">
    <source>
        <dbReference type="ARBA" id="ARBA00023172"/>
    </source>
</evidence>
<reference evidence="6 7" key="1">
    <citation type="submission" date="2010-08" db="EMBL/GenBank/DDBJ databases">
        <authorList>
            <consortium name="US DOE Joint Genome Institute (JGI-PGF)"/>
            <person name="Lucas S."/>
            <person name="Copeland A."/>
            <person name="Lapidus A."/>
            <person name="Cheng J.-F."/>
            <person name="Bruce D."/>
            <person name="Goodwin L."/>
            <person name="Pitluck S."/>
            <person name="Land M.L."/>
            <person name="Hauser L."/>
            <person name="Chang Y.-J."/>
            <person name="Anderson I.J."/>
            <person name="Johnson E."/>
            <person name="Mulhopadhyay B."/>
            <person name="Kyrpides N."/>
            <person name="Woyke T.J."/>
        </authorList>
    </citation>
    <scope>NUCLEOTIDE SEQUENCE [LARGE SCALE GENOMIC DNA]</scope>
    <source>
        <strain evidence="6 7">6</strain>
    </source>
</reference>
<organism evidence="6 7">
    <name type="scientific">Eubacterium cellulosolvens (strain ATCC 43171 / JCM 9499 / 6)</name>
    <name type="common">Cillobacterium cellulosolvens</name>
    <dbReference type="NCBI Taxonomy" id="633697"/>
    <lineage>
        <taxon>Bacteria</taxon>
        <taxon>Bacillati</taxon>
        <taxon>Bacillota</taxon>
        <taxon>Clostridia</taxon>
        <taxon>Eubacteriales</taxon>
        <taxon>Eubacteriaceae</taxon>
        <taxon>Eubacterium</taxon>
    </lineage>
</organism>
<dbReference type="InterPro" id="IPR012337">
    <property type="entry name" value="RNaseH-like_sf"/>
</dbReference>
<keyword evidence="7" id="KW-1185">Reference proteome</keyword>
<dbReference type="InterPro" id="IPR002559">
    <property type="entry name" value="Transposase_11"/>
</dbReference>
<dbReference type="Pfam" id="PF01609">
    <property type="entry name" value="DDE_Tnp_1"/>
    <property type="match status" value="1"/>
</dbReference>
<reference evidence="6 7" key="2">
    <citation type="submission" date="2012-02" db="EMBL/GenBank/DDBJ databases">
        <title>Improved High-Quality Draft sequence of Eubacterium cellulosolvens 6.</title>
        <authorList>
            <consortium name="US DOE Joint Genome Institute"/>
            <person name="Lucas S."/>
            <person name="Han J."/>
            <person name="Lapidus A."/>
            <person name="Cheng J.-F."/>
            <person name="Goodwin L."/>
            <person name="Pitluck S."/>
            <person name="Peters L."/>
            <person name="Mikhailova N."/>
            <person name="Gu W."/>
            <person name="Detter J.C."/>
            <person name="Han C."/>
            <person name="Tapia R."/>
            <person name="Land M."/>
            <person name="Hauser L."/>
            <person name="Kyrpides N."/>
            <person name="Ivanova N."/>
            <person name="Pagani I."/>
            <person name="Johnson E."/>
            <person name="Mukhopadhyay B."/>
            <person name="Anderson I."/>
            <person name="Woyke T."/>
        </authorList>
    </citation>
    <scope>NUCLEOTIDE SEQUENCE [LARGE SCALE GENOMIC DNA]</scope>
    <source>
        <strain evidence="6 7">6</strain>
    </source>
</reference>
<dbReference type="GO" id="GO:0003677">
    <property type="term" value="F:DNA binding"/>
    <property type="evidence" value="ECO:0007669"/>
    <property type="project" value="UniProtKB-KW"/>
</dbReference>
<dbReference type="Gene3D" id="3.90.350.10">
    <property type="entry name" value="Transposase Inhibitor Protein From Tn5, Chain A, domain 1"/>
    <property type="match status" value="1"/>
</dbReference>
<dbReference type="Proteomes" id="UP000005753">
    <property type="component" value="Chromosome"/>
</dbReference>
<keyword evidence="2" id="KW-0815">Transposition</keyword>
<evidence type="ECO:0000313" key="6">
    <source>
        <dbReference type="EMBL" id="EIM57835.1"/>
    </source>
</evidence>
<dbReference type="PANTHER" id="PTHR33258:SF1">
    <property type="entry name" value="TRANSPOSASE INSL FOR INSERTION SEQUENCE ELEMENT IS186A-RELATED"/>
    <property type="match status" value="1"/>
</dbReference>
<sequence>MNNKPEDVKCKLESILKDMSDHAWLYSNDPSRDFTRQDCGKLSFYNTMRLILSMGKGTCADELIDYFKMDADTIPSHSALIQRRHQIYSVAFPYLFKKFSSAFPQTTHSFKDHCILACDGTHVVYSTNSEIIEGFNKPRMADHKGYNHMHLNAFVDVVSKAFLDVVIQPGQKPDERAALHTMLDHFKPEHPDSYIITADRGYESYDLLFHLELRKFRYVLRVKAPDSSKSLLSSFTDELSEDQDEYDVTIERFFTNKYTNEMKERPQIYHYMNPSKNIPHFRPLLNNRHLVYLNFRVVKLKAPDGSVEYLITNLPYSFDMEDIRACYHWRWGCEVSFRYLKHAAGLLYFHSKLPEFLLQEIYATLVIYNFGVFLANEAANDYHQHHHDPENKYRYTVDFSTALRTARKYFLSQSNDKTIDIIRLLCRFVHAVKEKYRKFARPLRGIGAIRFSYR</sequence>
<dbReference type="GO" id="GO:0006313">
    <property type="term" value="P:DNA transposition"/>
    <property type="evidence" value="ECO:0007669"/>
    <property type="project" value="InterPro"/>
</dbReference>
<keyword evidence="4" id="KW-0233">DNA recombination</keyword>
<evidence type="ECO:0000256" key="2">
    <source>
        <dbReference type="ARBA" id="ARBA00022578"/>
    </source>
</evidence>
<dbReference type="HOGENOM" id="CLU_049304_1_0_9"/>
<comment type="similarity">
    <text evidence="1">Belongs to the transposase 11 family.</text>
</comment>
<dbReference type="OrthoDB" id="9794050at2"/>
<protein>
    <submittedName>
        <fullName evidence="6">Transposase family protein</fullName>
    </submittedName>
</protein>
<proteinExistence type="inferred from homology"/>
<evidence type="ECO:0000259" key="5">
    <source>
        <dbReference type="Pfam" id="PF01609"/>
    </source>
</evidence>
<feature type="domain" description="Transposase IS4-like" evidence="5">
    <location>
        <begin position="112"/>
        <end position="370"/>
    </location>
</feature>
<dbReference type="eggNOG" id="COG3385">
    <property type="taxonomic scope" value="Bacteria"/>
</dbReference>
<keyword evidence="3" id="KW-0238">DNA-binding</keyword>
<dbReference type="GO" id="GO:0004803">
    <property type="term" value="F:transposase activity"/>
    <property type="evidence" value="ECO:0007669"/>
    <property type="project" value="InterPro"/>
</dbReference>
<evidence type="ECO:0000313" key="7">
    <source>
        <dbReference type="Proteomes" id="UP000005753"/>
    </source>
</evidence>